<dbReference type="PANTHER" id="PTHR45527">
    <property type="entry name" value="NONRIBOSOMAL PEPTIDE SYNTHETASE"/>
    <property type="match status" value="1"/>
</dbReference>
<reference evidence="3" key="1">
    <citation type="journal article" date="2019" name="Int. J. Syst. Evol. Microbiol.">
        <title>The Global Catalogue of Microorganisms (GCM) 10K type strain sequencing project: providing services to taxonomists for standard genome sequencing and annotation.</title>
        <authorList>
            <consortium name="The Broad Institute Genomics Platform"/>
            <consortium name="The Broad Institute Genome Sequencing Center for Infectious Disease"/>
            <person name="Wu L."/>
            <person name="Ma J."/>
        </authorList>
    </citation>
    <scope>NUCLEOTIDE SEQUENCE [LARGE SCALE GENOMIC DNA]</scope>
    <source>
        <strain evidence="3">CGMCC 4.7683</strain>
    </source>
</reference>
<dbReference type="InterPro" id="IPR036736">
    <property type="entry name" value="ACP-like_sf"/>
</dbReference>
<evidence type="ECO:0000259" key="1">
    <source>
        <dbReference type="PROSITE" id="PS50075"/>
    </source>
</evidence>
<evidence type="ECO:0000313" key="3">
    <source>
        <dbReference type="Proteomes" id="UP000635387"/>
    </source>
</evidence>
<accession>A0ABQ3L3T5</accession>
<dbReference type="Pfam" id="PF00550">
    <property type="entry name" value="PP-binding"/>
    <property type="match status" value="1"/>
</dbReference>
<comment type="caution">
    <text evidence="2">The sequence shown here is derived from an EMBL/GenBank/DDBJ whole genome shotgun (WGS) entry which is preliminary data.</text>
</comment>
<sequence>MEGDFETRTEHRLAEIWADVLKVDKIGRDQNFFNLGGDSLLATKVVLAARRLWKIDFTVQVLIDAPVLADLAERIDLWAHQDAGTPAPRN</sequence>
<keyword evidence="3" id="KW-1185">Reference proteome</keyword>
<feature type="domain" description="Carrier" evidence="1">
    <location>
        <begin position="4"/>
        <end position="79"/>
    </location>
</feature>
<dbReference type="Gene3D" id="1.10.1200.10">
    <property type="entry name" value="ACP-like"/>
    <property type="match status" value="1"/>
</dbReference>
<protein>
    <recommendedName>
        <fullName evidence="1">Carrier domain-containing protein</fullName>
    </recommendedName>
</protein>
<organism evidence="2 3">
    <name type="scientific">Amycolatopsis oliviviridis</name>
    <dbReference type="NCBI Taxonomy" id="1471590"/>
    <lineage>
        <taxon>Bacteria</taxon>
        <taxon>Bacillati</taxon>
        <taxon>Actinomycetota</taxon>
        <taxon>Actinomycetes</taxon>
        <taxon>Pseudonocardiales</taxon>
        <taxon>Pseudonocardiaceae</taxon>
        <taxon>Amycolatopsis</taxon>
    </lineage>
</organism>
<proteinExistence type="predicted"/>
<dbReference type="InterPro" id="IPR009081">
    <property type="entry name" value="PP-bd_ACP"/>
</dbReference>
<dbReference type="PANTHER" id="PTHR45527:SF1">
    <property type="entry name" value="FATTY ACID SYNTHASE"/>
    <property type="match status" value="1"/>
</dbReference>
<name>A0ABQ3L3T5_9PSEU</name>
<dbReference type="PROSITE" id="PS50075">
    <property type="entry name" value="CARRIER"/>
    <property type="match status" value="1"/>
</dbReference>
<evidence type="ECO:0000313" key="2">
    <source>
        <dbReference type="EMBL" id="GHH01382.1"/>
    </source>
</evidence>
<dbReference type="EMBL" id="BNAY01000001">
    <property type="protein sequence ID" value="GHH01382.1"/>
    <property type="molecule type" value="Genomic_DNA"/>
</dbReference>
<dbReference type="SUPFAM" id="SSF47336">
    <property type="entry name" value="ACP-like"/>
    <property type="match status" value="1"/>
</dbReference>
<dbReference type="RefSeq" id="WP_191250677.1">
    <property type="nucleotide sequence ID" value="NZ_BNAY01000001.1"/>
</dbReference>
<dbReference type="Proteomes" id="UP000635387">
    <property type="component" value="Unassembled WGS sequence"/>
</dbReference>
<gene>
    <name evidence="2" type="ORF">GCM10017790_01280</name>
</gene>